<sequence>MTINYKNTFDDLIALSTYIFENDRTIQMKIKILQVLFPIYIMFSYLSFAGIYKADMTLFIFFLTLSVFLVILVPFILKFVHKRQFLRNLSSIVSHGGVKDNILTLDEKGIVHEDENILLKLKWNGVQKVSIIDKYIFIFIDELRAIVLPNDAFKSEEEKKDFLDIIYRYINKDKIKIDI</sequence>
<evidence type="ECO:0000256" key="1">
    <source>
        <dbReference type="SAM" id="Phobius"/>
    </source>
</evidence>
<proteinExistence type="predicted"/>
<reference evidence="3 4" key="1">
    <citation type="journal article" date="2016" name="PLoS ONE">
        <title>Plasmid Characterization and Chromosome Analysis of Two netF+ Clostridium perfringens Isolates Associated with Foal and Canine Necrotizing Enteritis.</title>
        <authorList>
            <person name="Mehdizadeh Gohari I."/>
            <person name="Kropinski A.M."/>
            <person name="Weese S.J."/>
            <person name="Parreira V.R."/>
            <person name="Whitehead A.E."/>
            <person name="Boerlin P."/>
            <person name="Prescott J.F."/>
        </authorList>
    </citation>
    <scope>NUCLEOTIDE SEQUENCE [LARGE SCALE GENOMIC DNA]</scope>
    <source>
        <strain evidence="3 4">JP838</strain>
    </source>
</reference>
<evidence type="ECO:0000313" key="4">
    <source>
        <dbReference type="Proteomes" id="UP000070260"/>
    </source>
</evidence>
<dbReference type="OrthoDB" id="7059460at2"/>
<keyword evidence="1" id="KW-0472">Membrane</keyword>
<dbReference type="Proteomes" id="UP000070260">
    <property type="component" value="Chromosome"/>
</dbReference>
<feature type="domain" description="YcxB-like C-terminal" evidence="2">
    <location>
        <begin position="105"/>
        <end position="166"/>
    </location>
</feature>
<dbReference type="InterPro" id="IPR025588">
    <property type="entry name" value="YcxB-like_C"/>
</dbReference>
<evidence type="ECO:0000259" key="2">
    <source>
        <dbReference type="Pfam" id="PF14317"/>
    </source>
</evidence>
<evidence type="ECO:0000313" key="3">
    <source>
        <dbReference type="EMBL" id="AMN35219.1"/>
    </source>
</evidence>
<feature type="transmembrane region" description="Helical" evidence="1">
    <location>
        <begin position="32"/>
        <end position="52"/>
    </location>
</feature>
<keyword evidence="1" id="KW-1133">Transmembrane helix</keyword>
<dbReference type="Pfam" id="PF14317">
    <property type="entry name" value="YcxB"/>
    <property type="match status" value="1"/>
</dbReference>
<name>A0A127EGZ9_CLOPF</name>
<accession>A0A127EGZ9</accession>
<dbReference type="PATRIC" id="fig|1502.177.peg.1094"/>
<organism evidence="3 4">
    <name type="scientific">Clostridium perfringens</name>
    <dbReference type="NCBI Taxonomy" id="1502"/>
    <lineage>
        <taxon>Bacteria</taxon>
        <taxon>Bacillati</taxon>
        <taxon>Bacillota</taxon>
        <taxon>Clostridia</taxon>
        <taxon>Eubacteriales</taxon>
        <taxon>Clostridiaceae</taxon>
        <taxon>Clostridium</taxon>
    </lineage>
</organism>
<dbReference type="AlphaFoldDB" id="A0A127EGZ9"/>
<gene>
    <name evidence="3" type="ORF">JFP838_05455</name>
</gene>
<keyword evidence="1" id="KW-0812">Transmembrane</keyword>
<feature type="transmembrane region" description="Helical" evidence="1">
    <location>
        <begin position="58"/>
        <end position="77"/>
    </location>
</feature>
<dbReference type="RefSeq" id="WP_003453822.1">
    <property type="nucleotide sequence ID" value="NZ_CATNXK010000001.1"/>
</dbReference>
<dbReference type="EMBL" id="CP010994">
    <property type="protein sequence ID" value="AMN35219.1"/>
    <property type="molecule type" value="Genomic_DNA"/>
</dbReference>
<protein>
    <recommendedName>
        <fullName evidence="2">YcxB-like C-terminal domain-containing protein</fullName>
    </recommendedName>
</protein>